<accession>A0AC61MZJ0</accession>
<gene>
    <name evidence="1" type="primary">NSm</name>
</gene>
<proteinExistence type="predicted"/>
<evidence type="ECO:0000313" key="1">
    <source>
        <dbReference type="EMBL" id="QVY47420.1"/>
    </source>
</evidence>
<reference evidence="1 2" key="1">
    <citation type="journal article" date="2021" name="Arch. Virol.">
        <title>Genomic characterization of two novel viruses infecting Barleria cristata L. from the genera Orthotospovirus and Polerovirus.</title>
        <authorList>
            <person name="Read D.A."/>
            <person name="Roberts R."/>
            <person name="Thompson G."/>
        </authorList>
    </citation>
    <scope>NUCLEOTIDE SEQUENCE [LARGE SCALE GENOMIC DNA]</scope>
    <source>
        <strain evidence="1 2">RSA</strain>
    </source>
</reference>
<dbReference type="Proteomes" id="UP001266116">
    <property type="component" value="Genome"/>
</dbReference>
<name>A0AC61MZJ0_9VIRU</name>
<evidence type="ECO:0000313" key="2">
    <source>
        <dbReference type="Proteomes" id="UP001266116"/>
    </source>
</evidence>
<dbReference type="EMBL" id="MW251497">
    <property type="protein sequence ID" value="QVY47420.1"/>
    <property type="molecule type" value="Genomic_RNA"/>
</dbReference>
<organism evidence="1 2">
    <name type="scientific">Barleria chlorosis-associated virus</name>
    <dbReference type="NCBI Taxonomy" id="3433955"/>
    <lineage>
        <taxon>Viruses</taxon>
    </lineage>
</organism>
<protein>
    <submittedName>
        <fullName evidence="1">Non-structural protein</fullName>
    </submittedName>
</protein>
<sequence>MDKIMSSNSVLKSMVSKSKQPNKETDHMSVSSDGTVKSGVKITEKALMKNMKKKMEKKDGMKKIIDEGASKTSLGTYEDKSSIIDASDNLLSRLTIDKSHHISSWKKDVLVGNDQQNVYKKIFLNPTWDSKKQFLMLSRIILWICPIAPDTKGKLKVSLIDPNKLTQVEKEIVHGELQKFNDPVCFIFSLSWSFPSSSNVQGKCPELHILSDEKYKQGSEFGAIMYSWTKEFSDSPRADSTNLCQIVPISRAVRYRSPALLKACALMIPKGHSQKQIKTQLQDLIKYVEKAAEEEEENDIVASSEDEIVTFDTII</sequence>